<keyword evidence="2 5" id="KW-0812">Transmembrane</keyword>
<keyword evidence="8" id="KW-1185">Reference proteome</keyword>
<feature type="transmembrane region" description="Helical" evidence="5">
    <location>
        <begin position="51"/>
        <end position="72"/>
    </location>
</feature>
<comment type="caution">
    <text evidence="7">The sequence shown here is derived from an EMBL/GenBank/DDBJ whole genome shotgun (WGS) entry which is preliminary data.</text>
</comment>
<evidence type="ECO:0000313" key="8">
    <source>
        <dbReference type="Proteomes" id="UP000269923"/>
    </source>
</evidence>
<dbReference type="AlphaFoldDB" id="A0A3P2A9L7"/>
<evidence type="ECO:0000256" key="2">
    <source>
        <dbReference type="ARBA" id="ARBA00022692"/>
    </source>
</evidence>
<evidence type="ECO:0000259" key="6">
    <source>
        <dbReference type="Pfam" id="PF06271"/>
    </source>
</evidence>
<dbReference type="InterPro" id="IPR010432">
    <property type="entry name" value="RDD"/>
</dbReference>
<feature type="transmembrane region" description="Helical" evidence="5">
    <location>
        <begin position="133"/>
        <end position="154"/>
    </location>
</feature>
<dbReference type="Pfam" id="PF06271">
    <property type="entry name" value="RDD"/>
    <property type="match status" value="1"/>
</dbReference>
<dbReference type="GO" id="GO:0016020">
    <property type="term" value="C:membrane"/>
    <property type="evidence" value="ECO:0007669"/>
    <property type="project" value="UniProtKB-SubCell"/>
</dbReference>
<keyword evidence="4 5" id="KW-0472">Membrane</keyword>
<name>A0A3P2A9L7_9NEIS</name>
<comment type="subcellular location">
    <subcellularLocation>
        <location evidence="1">Membrane</location>
        <topology evidence="1">Multi-pass membrane protein</topology>
    </subcellularLocation>
</comment>
<dbReference type="Proteomes" id="UP000269923">
    <property type="component" value="Unassembled WGS sequence"/>
</dbReference>
<keyword evidence="3 5" id="KW-1133">Transmembrane helix</keyword>
<feature type="transmembrane region" description="Helical" evidence="5">
    <location>
        <begin position="109"/>
        <end position="127"/>
    </location>
</feature>
<dbReference type="STRING" id="1121352.GCA_000620925_00644"/>
<accession>A0A3P2A9L7</accession>
<proteinExistence type="predicted"/>
<organism evidence="7 8">
    <name type="scientific">Conchiformibius steedae</name>
    <dbReference type="NCBI Taxonomy" id="153493"/>
    <lineage>
        <taxon>Bacteria</taxon>
        <taxon>Pseudomonadati</taxon>
        <taxon>Pseudomonadota</taxon>
        <taxon>Betaproteobacteria</taxon>
        <taxon>Neisseriales</taxon>
        <taxon>Neisseriaceae</taxon>
        <taxon>Conchiformibius</taxon>
    </lineage>
</organism>
<reference evidence="7 8" key="1">
    <citation type="submission" date="2018-11" db="EMBL/GenBank/DDBJ databases">
        <title>Genomes From Bacteria Associated with the Canine Oral Cavity: a Test Case for Automated Genome-Based Taxonomic Assignment.</title>
        <authorList>
            <person name="Coil D.A."/>
            <person name="Jospin G."/>
            <person name="Darling A.E."/>
            <person name="Wallis C."/>
            <person name="Davis I.J."/>
            <person name="Harris S."/>
            <person name="Eisen J.A."/>
            <person name="Holcombe L.J."/>
            <person name="O'Flynn C."/>
        </authorList>
    </citation>
    <scope>NUCLEOTIDE SEQUENCE [LARGE SCALE GENOMIC DNA]</scope>
    <source>
        <strain evidence="7 8">COT-280</strain>
    </source>
</reference>
<evidence type="ECO:0000256" key="1">
    <source>
        <dbReference type="ARBA" id="ARBA00004141"/>
    </source>
</evidence>
<dbReference type="OrthoDB" id="5298807at2"/>
<dbReference type="RefSeq" id="WP_124793684.1">
    <property type="nucleotide sequence ID" value="NZ_RQYC01000001.1"/>
</dbReference>
<evidence type="ECO:0000313" key="7">
    <source>
        <dbReference type="EMBL" id="RRD91476.1"/>
    </source>
</evidence>
<protein>
    <submittedName>
        <fullName evidence="7">RDD family protein</fullName>
    </submittedName>
</protein>
<dbReference type="EMBL" id="RQYC01000001">
    <property type="protein sequence ID" value="RRD91476.1"/>
    <property type="molecule type" value="Genomic_DNA"/>
</dbReference>
<sequence length="177" mass="20414">MPDNRSDFRPAPLRRRLFALSYESLLVGAVGMVALLPAAVLQTLAQHRLPALLPFMPVIQAVLLLGGWWLYFKLNWRRESQTLPMRVWRIGLSAADGARPSLAHLRLRFAWASIFLIFIPLMAYIAFKHMGVAPRMAFFTALLWWILPWGFALFHPQRQFLYDHLAGTRLEDTRETS</sequence>
<feature type="transmembrane region" description="Helical" evidence="5">
    <location>
        <begin position="20"/>
        <end position="45"/>
    </location>
</feature>
<gene>
    <name evidence="7" type="ORF">EII21_00110</name>
</gene>
<evidence type="ECO:0000256" key="4">
    <source>
        <dbReference type="ARBA" id="ARBA00023136"/>
    </source>
</evidence>
<feature type="domain" description="RDD" evidence="6">
    <location>
        <begin position="11"/>
        <end position="167"/>
    </location>
</feature>
<evidence type="ECO:0000256" key="5">
    <source>
        <dbReference type="SAM" id="Phobius"/>
    </source>
</evidence>
<evidence type="ECO:0000256" key="3">
    <source>
        <dbReference type="ARBA" id="ARBA00022989"/>
    </source>
</evidence>